<dbReference type="Pfam" id="PF01546">
    <property type="entry name" value="Peptidase_M20"/>
    <property type="match status" value="1"/>
</dbReference>
<dbReference type="GO" id="GO:0071713">
    <property type="term" value="F:para-aminobenzoyl-glutamate hydrolase activity"/>
    <property type="evidence" value="ECO:0007669"/>
    <property type="project" value="TreeGrafter"/>
</dbReference>
<feature type="domain" description="Peptidase M20 dimerisation" evidence="2">
    <location>
        <begin position="168"/>
        <end position="261"/>
    </location>
</feature>
<dbReference type="NCBIfam" id="TIGR01891">
    <property type="entry name" value="amidohydrolases"/>
    <property type="match status" value="1"/>
</dbReference>
<dbReference type="GO" id="GO:0016805">
    <property type="term" value="F:dipeptidase activity"/>
    <property type="evidence" value="ECO:0007669"/>
    <property type="project" value="InterPro"/>
</dbReference>
<sequence>MPTTVKERIAAEFGRHEPEVVALSHRIGEHPELAFEEHKTTAEIIDLLRAHGGFAIEEGVAGLDTAFTATVGSGSLAVGLCAELDALPGIGHGCGHNVIAASAIGAALALAPVADELGLTVRLLGTPAEERGAGKTILLRKGAFDGLHAALMVHPTLKDMATPHIRALGHWSLEYHGRTGHASRPFDALNAADAVTVAQVAIGLLRQQLRDSDRVHTVIKEAGTAVNVIPGHAVVEVMIRSDTLTEVEALWARVRNCFEAGALAAGVRLTVGEPLIWLNGFRHDTDLAELFRNNAEALGRTFPDYPDRSLGSTDMSEVSVHMPAIHPVLSFDRPAEEGNHTAAFARAARGPEGDRAIHDGGLALAWTTADAAQDERLRHRLTHTGPFSWAGSTEEEGER</sequence>
<dbReference type="InterPro" id="IPR002933">
    <property type="entry name" value="Peptidase_M20"/>
</dbReference>
<dbReference type="SUPFAM" id="SSF55031">
    <property type="entry name" value="Bacterial exopeptidase dimerisation domain"/>
    <property type="match status" value="1"/>
</dbReference>
<comment type="caution">
    <text evidence="3">The sequence shown here is derived from an EMBL/GenBank/DDBJ whole genome shotgun (WGS) entry which is preliminary data.</text>
</comment>
<dbReference type="HOGENOM" id="CLU_031812_1_0_11"/>
<evidence type="ECO:0000313" key="4">
    <source>
        <dbReference type="Proteomes" id="UP000281594"/>
    </source>
</evidence>
<dbReference type="InterPro" id="IPR011650">
    <property type="entry name" value="Peptidase_M20_dimer"/>
</dbReference>
<dbReference type="InterPro" id="IPR052030">
    <property type="entry name" value="Peptidase_M20/M20A_hydrolases"/>
</dbReference>
<dbReference type="KEGG" id="src:M271_49690"/>
<dbReference type="Gene3D" id="3.40.630.10">
    <property type="entry name" value="Zn peptidases"/>
    <property type="match status" value="1"/>
</dbReference>
<dbReference type="InterPro" id="IPR017439">
    <property type="entry name" value="Amidohydrolase"/>
</dbReference>
<dbReference type="InterPro" id="IPR036264">
    <property type="entry name" value="Bact_exopeptidase_dim_dom"/>
</dbReference>
<proteinExistence type="inferred from homology"/>
<organism evidence="3 4">
    <name type="scientific">Streptomyces rapamycinicus (strain ATCC 29253 / DSM 41530 / NRRL 5491 / AYB-994)</name>
    <name type="common">Streptomyces hygroscopicus (strain ATCC 29253)</name>
    <dbReference type="NCBI Taxonomy" id="1343740"/>
    <lineage>
        <taxon>Bacteria</taxon>
        <taxon>Bacillati</taxon>
        <taxon>Actinomycetota</taxon>
        <taxon>Actinomycetes</taxon>
        <taxon>Kitasatosporales</taxon>
        <taxon>Streptomycetaceae</taxon>
        <taxon>Streptomyces</taxon>
        <taxon>Streptomyces violaceusniger group</taxon>
    </lineage>
</organism>
<reference evidence="3 4" key="1">
    <citation type="journal article" date="2018" name="J. Biol. Chem.">
        <title>Discovery of the actinoplanic acid pathway in Streptomyces rapamycinicus reveals a genetically conserved synergism with rapamycin.</title>
        <authorList>
            <person name="Mrak P."/>
            <person name="Krastel P."/>
            <person name="Pivk Lukancic P."/>
            <person name="Tao J."/>
            <person name="Pistorius D."/>
            <person name="Moore C.M."/>
        </authorList>
    </citation>
    <scope>NUCLEOTIDE SEQUENCE [LARGE SCALE GENOMIC DNA]</scope>
    <source>
        <strain evidence="3 4">NRRL 5491</strain>
    </source>
</reference>
<dbReference type="Proteomes" id="UP000281594">
    <property type="component" value="Unassembled WGS sequence"/>
</dbReference>
<evidence type="ECO:0000259" key="2">
    <source>
        <dbReference type="Pfam" id="PF07687"/>
    </source>
</evidence>
<dbReference type="GO" id="GO:0046657">
    <property type="term" value="P:folic acid catabolic process"/>
    <property type="evidence" value="ECO:0007669"/>
    <property type="project" value="TreeGrafter"/>
</dbReference>
<dbReference type="Gene3D" id="3.30.70.360">
    <property type="match status" value="1"/>
</dbReference>
<dbReference type="eggNOG" id="COG1473">
    <property type="taxonomic scope" value="Bacteria"/>
</dbReference>
<evidence type="ECO:0000256" key="1">
    <source>
        <dbReference type="PIRNR" id="PIRNR037226"/>
    </source>
</evidence>
<dbReference type="SUPFAM" id="SSF53187">
    <property type="entry name" value="Zn-dependent exopeptidases"/>
    <property type="match status" value="1"/>
</dbReference>
<dbReference type="PANTHER" id="PTHR30575">
    <property type="entry name" value="PEPTIDASE M20"/>
    <property type="match status" value="1"/>
</dbReference>
<dbReference type="RefSeq" id="WP_020874779.1">
    <property type="nucleotide sequence ID" value="NC_022785.1"/>
</dbReference>
<dbReference type="EMBL" id="QYCY01000004">
    <property type="protein sequence ID" value="RLV71859.1"/>
    <property type="molecule type" value="Genomic_DNA"/>
</dbReference>
<name>A0A0A0NXC7_STRRN</name>
<evidence type="ECO:0000313" key="3">
    <source>
        <dbReference type="EMBL" id="RLV71859.1"/>
    </source>
</evidence>
<gene>
    <name evidence="3" type="ORF">D3C57_145070</name>
</gene>
<dbReference type="PIRSF" id="PIRSF037226">
    <property type="entry name" value="Amidohydrolase_ACY1L2_prd"/>
    <property type="match status" value="1"/>
</dbReference>
<dbReference type="AlphaFoldDB" id="A0A0A0NXC7"/>
<dbReference type="InterPro" id="IPR017144">
    <property type="entry name" value="Xaa-Arg_dipeptidase"/>
</dbReference>
<accession>A0A0A0NXC7</accession>
<dbReference type="Pfam" id="PF07687">
    <property type="entry name" value="M20_dimer"/>
    <property type="match status" value="1"/>
</dbReference>
<dbReference type="GO" id="GO:0005737">
    <property type="term" value="C:cytoplasm"/>
    <property type="evidence" value="ECO:0007669"/>
    <property type="project" value="TreeGrafter"/>
</dbReference>
<dbReference type="STRING" id="1343740.M271_49690"/>
<protein>
    <recommendedName>
        <fullName evidence="1">Peptidase M20 domain-containing protein 2</fullName>
    </recommendedName>
</protein>
<dbReference type="PANTHER" id="PTHR30575:SF0">
    <property type="entry name" value="XAA-ARG DIPEPTIDASE"/>
    <property type="match status" value="1"/>
</dbReference>
<comment type="similarity">
    <text evidence="1">Belongs to the peptidase M20A family.</text>
</comment>